<keyword evidence="5" id="KW-0411">Iron-sulfur</keyword>
<sequence length="382" mass="42530">MYKVSIARCANYQYNEVEKSVFQCLDKIPEIKQKIKSQTKVLVKANLLRGNDPEDAITTHPGVVQAIVRYLQTLGCKVIIGDSPGSALSYNEKLLHSVYKITGMIDVANTTGCELNYDSAVIEVVNRSAQGVKNMQIIKIVNDVDFVVSAAKLKTHVMMTYTGAVKNLFGVIPGRTKIDYHLRMNKADNFAALLVDICEYVKPVFSVIDAIEGMEGDGPAAGDKRHVGLILASENPYALDLAAIHAIGMDPQAVPTMVEAEKRNIFSNNLKNIEVKGVQLQEIQLKPFKYPVTKSVNELGGVPKFVENFVLNHMRPKPIFNYQTCVSCGLCVESCPPRAIKMLNNKPVLNSDRCIRCFCCHELCPQKAVHIKRNWLYEKILK</sequence>
<feature type="domain" description="4Fe-4S ferredoxin-type" evidence="6">
    <location>
        <begin position="316"/>
        <end position="345"/>
    </location>
</feature>
<evidence type="ECO:0000256" key="4">
    <source>
        <dbReference type="ARBA" id="ARBA00023004"/>
    </source>
</evidence>
<evidence type="ECO:0000313" key="7">
    <source>
        <dbReference type="EMBL" id="BBB90874.1"/>
    </source>
</evidence>
<evidence type="ECO:0000313" key="8">
    <source>
        <dbReference type="Proteomes" id="UP000276437"/>
    </source>
</evidence>
<proteinExistence type="predicted"/>
<organism evidence="7 8">
    <name type="scientific">Methylomusa anaerophila</name>
    <dbReference type="NCBI Taxonomy" id="1930071"/>
    <lineage>
        <taxon>Bacteria</taxon>
        <taxon>Bacillati</taxon>
        <taxon>Bacillota</taxon>
        <taxon>Negativicutes</taxon>
        <taxon>Selenomonadales</taxon>
        <taxon>Sporomusaceae</taxon>
        <taxon>Methylomusa</taxon>
    </lineage>
</organism>
<dbReference type="InterPro" id="IPR017900">
    <property type="entry name" value="4Fe4S_Fe_S_CS"/>
</dbReference>
<name>A0A348AIH6_9FIRM</name>
<dbReference type="Pfam" id="PF04015">
    <property type="entry name" value="DUF362"/>
    <property type="match status" value="1"/>
</dbReference>
<evidence type="ECO:0000256" key="2">
    <source>
        <dbReference type="ARBA" id="ARBA00022485"/>
    </source>
</evidence>
<protein>
    <submittedName>
        <fullName evidence="7">Ferredoxin</fullName>
    </submittedName>
</protein>
<keyword evidence="4" id="KW-0408">Iron</keyword>
<accession>A0A348AIH6</accession>
<dbReference type="Pfam" id="PF13237">
    <property type="entry name" value="Fer4_10"/>
    <property type="match status" value="1"/>
</dbReference>
<dbReference type="GO" id="GO:0046872">
    <property type="term" value="F:metal ion binding"/>
    <property type="evidence" value="ECO:0007669"/>
    <property type="project" value="UniProtKB-KW"/>
</dbReference>
<dbReference type="OrthoDB" id="9794954at2"/>
<dbReference type="PROSITE" id="PS00198">
    <property type="entry name" value="4FE4S_FER_1"/>
    <property type="match status" value="2"/>
</dbReference>
<dbReference type="AlphaFoldDB" id="A0A348AIH6"/>
<evidence type="ECO:0000256" key="3">
    <source>
        <dbReference type="ARBA" id="ARBA00022723"/>
    </source>
</evidence>
<dbReference type="GO" id="GO:0051539">
    <property type="term" value="F:4 iron, 4 sulfur cluster binding"/>
    <property type="evidence" value="ECO:0007669"/>
    <property type="project" value="UniProtKB-KW"/>
</dbReference>
<dbReference type="Proteomes" id="UP000276437">
    <property type="component" value="Chromosome"/>
</dbReference>
<dbReference type="InterPro" id="IPR050157">
    <property type="entry name" value="PSI_iron-sulfur_center"/>
</dbReference>
<keyword evidence="3" id="KW-0479">Metal-binding</keyword>
<evidence type="ECO:0000256" key="5">
    <source>
        <dbReference type="ARBA" id="ARBA00023014"/>
    </source>
</evidence>
<keyword evidence="8" id="KW-1185">Reference proteome</keyword>
<dbReference type="Gene3D" id="3.30.70.20">
    <property type="match status" value="1"/>
</dbReference>
<evidence type="ECO:0000259" key="6">
    <source>
        <dbReference type="PROSITE" id="PS51379"/>
    </source>
</evidence>
<gene>
    <name evidence="7" type="ORF">MAMMFC1_01541</name>
</gene>
<dbReference type="InterPro" id="IPR007160">
    <property type="entry name" value="DUF362"/>
</dbReference>
<dbReference type="EMBL" id="AP018449">
    <property type="protein sequence ID" value="BBB90874.1"/>
    <property type="molecule type" value="Genomic_DNA"/>
</dbReference>
<dbReference type="PANTHER" id="PTHR24960">
    <property type="entry name" value="PHOTOSYSTEM I IRON-SULFUR CENTER-RELATED"/>
    <property type="match status" value="1"/>
</dbReference>
<comment type="function">
    <text evidence="1">Ferredoxins are iron-sulfur proteins that transfer electrons in a wide variety of metabolic reactions.</text>
</comment>
<dbReference type="KEGG" id="mana:MAMMFC1_01541"/>
<dbReference type="PROSITE" id="PS51379">
    <property type="entry name" value="4FE4S_FER_2"/>
    <property type="match status" value="2"/>
</dbReference>
<feature type="domain" description="4Fe-4S ferredoxin-type" evidence="6">
    <location>
        <begin position="346"/>
        <end position="374"/>
    </location>
</feature>
<evidence type="ECO:0000256" key="1">
    <source>
        <dbReference type="ARBA" id="ARBA00003532"/>
    </source>
</evidence>
<dbReference type="SUPFAM" id="SSF54862">
    <property type="entry name" value="4Fe-4S ferredoxins"/>
    <property type="match status" value="1"/>
</dbReference>
<dbReference type="RefSeq" id="WP_126307848.1">
    <property type="nucleotide sequence ID" value="NZ_AP018449.1"/>
</dbReference>
<keyword evidence="2" id="KW-0004">4Fe-4S</keyword>
<dbReference type="InterPro" id="IPR017896">
    <property type="entry name" value="4Fe4S_Fe-S-bd"/>
</dbReference>
<reference evidence="7 8" key="1">
    <citation type="journal article" date="2018" name="Int. J. Syst. Evol. Microbiol.">
        <title>Methylomusa anaerophila gen. nov., sp. nov., an anaerobic methanol-utilizing bacterium isolated from a microbial fuel cell.</title>
        <authorList>
            <person name="Amano N."/>
            <person name="Yamamuro A."/>
            <person name="Miyahara M."/>
            <person name="Kouzuma A."/>
            <person name="Abe T."/>
            <person name="Watanabe K."/>
        </authorList>
    </citation>
    <scope>NUCLEOTIDE SEQUENCE [LARGE SCALE GENOMIC DNA]</scope>
    <source>
        <strain evidence="7 8">MMFC1</strain>
    </source>
</reference>